<dbReference type="Proteomes" id="UP000182769">
    <property type="component" value="Unassembled WGS sequence"/>
</dbReference>
<protein>
    <recommendedName>
        <fullName evidence="7">Lipopolysaccharide assembly protein A domain-containing protein</fullName>
    </recommendedName>
</protein>
<feature type="coiled-coil region" evidence="5">
    <location>
        <begin position="69"/>
        <end position="96"/>
    </location>
</feature>
<reference evidence="9" key="1">
    <citation type="submission" date="2015-08" db="EMBL/GenBank/DDBJ databases">
        <authorList>
            <person name="Varghese N."/>
        </authorList>
    </citation>
    <scope>NUCLEOTIDE SEQUENCE [LARGE SCALE GENOMIC DNA]</scope>
    <source>
        <strain evidence="9">JCM 18476</strain>
    </source>
</reference>
<evidence type="ECO:0000313" key="9">
    <source>
        <dbReference type="Proteomes" id="UP000182769"/>
    </source>
</evidence>
<dbReference type="OrthoDB" id="6106939at2"/>
<dbReference type="RefSeq" id="WP_055463312.1">
    <property type="nucleotide sequence ID" value="NZ_CYHG01000006.1"/>
</dbReference>
<evidence type="ECO:0000256" key="1">
    <source>
        <dbReference type="ARBA" id="ARBA00022475"/>
    </source>
</evidence>
<evidence type="ECO:0000256" key="6">
    <source>
        <dbReference type="SAM" id="Phobius"/>
    </source>
</evidence>
<dbReference type="EMBL" id="CYHG01000006">
    <property type="protein sequence ID" value="CUB04376.1"/>
    <property type="molecule type" value="Genomic_DNA"/>
</dbReference>
<feature type="transmembrane region" description="Helical" evidence="6">
    <location>
        <begin position="46"/>
        <end position="70"/>
    </location>
</feature>
<dbReference type="STRING" id="1137284.GCA_001418205_02242"/>
<dbReference type="AlphaFoldDB" id="A0A0K6IMQ2"/>
<gene>
    <name evidence="8" type="ORF">Ga0061065_106196</name>
</gene>
<feature type="transmembrane region" description="Helical" evidence="6">
    <location>
        <begin position="7"/>
        <end position="26"/>
    </location>
</feature>
<dbReference type="Pfam" id="PF06305">
    <property type="entry name" value="LapA_dom"/>
    <property type="match status" value="1"/>
</dbReference>
<evidence type="ECO:0000259" key="7">
    <source>
        <dbReference type="Pfam" id="PF06305"/>
    </source>
</evidence>
<dbReference type="InterPro" id="IPR010445">
    <property type="entry name" value="LapA_dom"/>
</dbReference>
<evidence type="ECO:0000256" key="2">
    <source>
        <dbReference type="ARBA" id="ARBA00022692"/>
    </source>
</evidence>
<evidence type="ECO:0000313" key="8">
    <source>
        <dbReference type="EMBL" id="CUB04376.1"/>
    </source>
</evidence>
<keyword evidence="1" id="KW-1003">Cell membrane</keyword>
<dbReference type="GO" id="GO:0005886">
    <property type="term" value="C:plasma membrane"/>
    <property type="evidence" value="ECO:0007669"/>
    <property type="project" value="InterPro"/>
</dbReference>
<keyword evidence="4 6" id="KW-0472">Membrane</keyword>
<keyword evidence="9" id="KW-1185">Reference proteome</keyword>
<keyword evidence="3 6" id="KW-1133">Transmembrane helix</keyword>
<keyword evidence="5" id="KW-0175">Coiled coil</keyword>
<keyword evidence="2 6" id="KW-0812">Transmembrane</keyword>
<name>A0A0K6IMQ2_9GAMM</name>
<evidence type="ECO:0000256" key="4">
    <source>
        <dbReference type="ARBA" id="ARBA00023136"/>
    </source>
</evidence>
<proteinExistence type="predicted"/>
<evidence type="ECO:0000256" key="3">
    <source>
        <dbReference type="ARBA" id="ARBA00022989"/>
    </source>
</evidence>
<evidence type="ECO:0000256" key="5">
    <source>
        <dbReference type="SAM" id="Coils"/>
    </source>
</evidence>
<accession>A0A0K6IMQ2</accession>
<sequence length="106" mass="11992">MLKWLKRVVLLVALAFFLFVGLFFAIRNGQVITLDLVLWQSPELSIALYMIIAFALGIVLALASSSALLFRLERNVRKKTKQLVSLQAEIDNLRKASLTSELSERE</sequence>
<organism evidence="8 9">
    <name type="scientific">Marinomonas fungiae</name>
    <dbReference type="NCBI Taxonomy" id="1137284"/>
    <lineage>
        <taxon>Bacteria</taxon>
        <taxon>Pseudomonadati</taxon>
        <taxon>Pseudomonadota</taxon>
        <taxon>Gammaproteobacteria</taxon>
        <taxon>Oceanospirillales</taxon>
        <taxon>Oceanospirillaceae</taxon>
        <taxon>Marinomonas</taxon>
    </lineage>
</organism>
<feature type="domain" description="Lipopolysaccharide assembly protein A" evidence="7">
    <location>
        <begin position="28"/>
        <end position="90"/>
    </location>
</feature>